<keyword evidence="2" id="KW-0233">DNA recombination</keyword>
<sequence length="266" mass="29706">MAPRANWKGRIRLGEVGFGVALYTAAVTSDRIALHMINRATGNRLRAELVDAETGKPVDKEDEVMGYEVDTDDYLHLDPEEIAAAVPESDKTLAIEAFLPCKDIDTLYFDRPYYLAPAEAASVDAFSLLRDGMERQKVAGLARTVLFRRLRTLMIRPHGQGFIANTLNFDYQVRSPENAFTDIRDVKIDAEMMDLAKHIISTKLGDFDPSTFDDRYEAALADLVRAKLQGRPPPRRKAEPQAKVIDLMAALRDSVKATKAPRRKAG</sequence>
<dbReference type="InterPro" id="IPR009187">
    <property type="entry name" value="Prok_Ku"/>
</dbReference>
<dbReference type="AlphaFoldDB" id="A0A3S8U3D2"/>
<dbReference type="GO" id="GO:0006310">
    <property type="term" value="P:DNA recombination"/>
    <property type="evidence" value="ECO:0007669"/>
    <property type="project" value="UniProtKB-KW"/>
</dbReference>
<comment type="similarity">
    <text evidence="2">Belongs to the prokaryotic Ku family.</text>
</comment>
<dbReference type="Proteomes" id="UP000282002">
    <property type="component" value="Chromosome"/>
</dbReference>
<dbReference type="SMART" id="SM00559">
    <property type="entry name" value="Ku78"/>
    <property type="match status" value="1"/>
</dbReference>
<protein>
    <recommendedName>
        <fullName evidence="2">Non-homologous end joining protein Ku</fullName>
    </recommendedName>
</protein>
<dbReference type="PANTHER" id="PTHR41251">
    <property type="entry name" value="NON-HOMOLOGOUS END JOINING PROTEIN KU"/>
    <property type="match status" value="1"/>
</dbReference>
<dbReference type="InterPro" id="IPR016194">
    <property type="entry name" value="SPOC-like_C_dom_sf"/>
</dbReference>
<evidence type="ECO:0000313" key="4">
    <source>
        <dbReference type="EMBL" id="AZL58117.1"/>
    </source>
</evidence>
<comment type="subunit">
    <text evidence="2">Homodimer. Interacts with LigD.</text>
</comment>
<dbReference type="GO" id="GO:0006303">
    <property type="term" value="P:double-strand break repair via nonhomologous end joining"/>
    <property type="evidence" value="ECO:0007669"/>
    <property type="project" value="UniProtKB-UniRule"/>
</dbReference>
<dbReference type="PANTHER" id="PTHR41251:SF1">
    <property type="entry name" value="NON-HOMOLOGOUS END JOINING PROTEIN KU"/>
    <property type="match status" value="1"/>
</dbReference>
<keyword evidence="2" id="KW-0227">DNA damage</keyword>
<evidence type="ECO:0000256" key="1">
    <source>
        <dbReference type="ARBA" id="ARBA00023125"/>
    </source>
</evidence>
<dbReference type="OrthoDB" id="9780854at2"/>
<name>A0A3S8U3D2_9RHOB</name>
<organism evidence="4 5">
    <name type="scientific">Tabrizicola piscis</name>
    <dbReference type="NCBI Taxonomy" id="2494374"/>
    <lineage>
        <taxon>Bacteria</taxon>
        <taxon>Pseudomonadati</taxon>
        <taxon>Pseudomonadota</taxon>
        <taxon>Alphaproteobacteria</taxon>
        <taxon>Rhodobacterales</taxon>
        <taxon>Paracoccaceae</taxon>
        <taxon>Tabrizicola</taxon>
    </lineage>
</organism>
<keyword evidence="1 2" id="KW-0238">DNA-binding</keyword>
<reference evidence="4 5" key="1">
    <citation type="submission" date="2018-12" db="EMBL/GenBank/DDBJ databases">
        <title>Complete genome sequencing of Tabrizicola sp. K13M18.</title>
        <authorList>
            <person name="Bae J.-W."/>
        </authorList>
    </citation>
    <scope>NUCLEOTIDE SEQUENCE [LARGE SCALE GENOMIC DNA]</scope>
    <source>
        <strain evidence="4 5">K13M18</strain>
    </source>
</reference>
<dbReference type="RefSeq" id="WP_125324318.1">
    <property type="nucleotide sequence ID" value="NZ_CP034328.1"/>
</dbReference>
<evidence type="ECO:0000313" key="5">
    <source>
        <dbReference type="Proteomes" id="UP000282002"/>
    </source>
</evidence>
<dbReference type="NCBIfam" id="TIGR02772">
    <property type="entry name" value="Ku_bact"/>
    <property type="match status" value="1"/>
</dbReference>
<dbReference type="PIRSF" id="PIRSF006493">
    <property type="entry name" value="Prok_Ku"/>
    <property type="match status" value="1"/>
</dbReference>
<dbReference type="GO" id="GO:0003690">
    <property type="term" value="F:double-stranded DNA binding"/>
    <property type="evidence" value="ECO:0007669"/>
    <property type="project" value="UniProtKB-UniRule"/>
</dbReference>
<feature type="domain" description="Ku" evidence="3">
    <location>
        <begin position="55"/>
        <end position="186"/>
    </location>
</feature>
<evidence type="ECO:0000256" key="2">
    <source>
        <dbReference type="HAMAP-Rule" id="MF_01875"/>
    </source>
</evidence>
<proteinExistence type="inferred from homology"/>
<dbReference type="KEGG" id="taw:EI545_04245"/>
<dbReference type="EMBL" id="CP034328">
    <property type="protein sequence ID" value="AZL58117.1"/>
    <property type="molecule type" value="Genomic_DNA"/>
</dbReference>
<dbReference type="Pfam" id="PF02735">
    <property type="entry name" value="Ku"/>
    <property type="match status" value="1"/>
</dbReference>
<dbReference type="HAMAP" id="MF_01875">
    <property type="entry name" value="Prokaryotic_Ku"/>
    <property type="match status" value="1"/>
</dbReference>
<gene>
    <name evidence="2" type="primary">ku</name>
    <name evidence="4" type="ORF">EI545_04245</name>
</gene>
<dbReference type="InterPro" id="IPR006164">
    <property type="entry name" value="DNA_bd_Ku70/Ku80"/>
</dbReference>
<comment type="function">
    <text evidence="2">With LigD forms a non-homologous end joining (NHEJ) DNA repair enzyme, which repairs dsDNA breaks with reduced fidelity. Binds linear dsDNA with 5'- and 3'- overhangs but not closed circular dsDNA nor ssDNA. Recruits and stimulates the ligase activity of LigD.</text>
</comment>
<dbReference type="SUPFAM" id="SSF100939">
    <property type="entry name" value="SPOC domain-like"/>
    <property type="match status" value="1"/>
</dbReference>
<accession>A0A3S8U3D2</accession>
<keyword evidence="5" id="KW-1185">Reference proteome</keyword>
<keyword evidence="2" id="KW-0234">DNA repair</keyword>
<dbReference type="CDD" id="cd00789">
    <property type="entry name" value="KU_like"/>
    <property type="match status" value="1"/>
</dbReference>
<dbReference type="Gene3D" id="2.40.290.10">
    <property type="match status" value="1"/>
</dbReference>
<evidence type="ECO:0000259" key="3">
    <source>
        <dbReference type="SMART" id="SM00559"/>
    </source>
</evidence>